<comment type="caution">
    <text evidence="2">The sequence shown here is derived from an EMBL/GenBank/DDBJ whole genome shotgun (WGS) entry which is preliminary data.</text>
</comment>
<feature type="transmembrane region" description="Helical" evidence="1">
    <location>
        <begin position="150"/>
        <end position="171"/>
    </location>
</feature>
<proteinExistence type="predicted"/>
<gene>
    <name evidence="2" type="ORF">CVT26_009033</name>
</gene>
<keyword evidence="1" id="KW-0472">Membrane</keyword>
<accession>A0A409YBA6</accession>
<keyword evidence="1" id="KW-0812">Transmembrane</keyword>
<dbReference type="InParanoid" id="A0A409YBA6"/>
<dbReference type="EMBL" id="NHYE01001016">
    <property type="protein sequence ID" value="PPR00281.1"/>
    <property type="molecule type" value="Genomic_DNA"/>
</dbReference>
<organism evidence="2 3">
    <name type="scientific">Gymnopilus dilepis</name>
    <dbReference type="NCBI Taxonomy" id="231916"/>
    <lineage>
        <taxon>Eukaryota</taxon>
        <taxon>Fungi</taxon>
        <taxon>Dikarya</taxon>
        <taxon>Basidiomycota</taxon>
        <taxon>Agaricomycotina</taxon>
        <taxon>Agaricomycetes</taxon>
        <taxon>Agaricomycetidae</taxon>
        <taxon>Agaricales</taxon>
        <taxon>Agaricineae</taxon>
        <taxon>Hymenogastraceae</taxon>
        <taxon>Gymnopilus</taxon>
    </lineage>
</organism>
<name>A0A409YBA6_9AGAR</name>
<keyword evidence="1" id="KW-1133">Transmembrane helix</keyword>
<evidence type="ECO:0000256" key="1">
    <source>
        <dbReference type="SAM" id="Phobius"/>
    </source>
</evidence>
<dbReference type="OrthoDB" id="10586726at2759"/>
<dbReference type="AlphaFoldDB" id="A0A409YBA6"/>
<sequence length="182" mass="20658">MSFLVDMFEGASRWLGGVFSSSNASVANTAFQRGSDPLQISSSENSEPLPPTPIYRSPFRLIPPFPFFLRSHEQGWILPLYTPHVGFSPTVSYLSLGRWREVLRDRAFSVLQNIPHRIRVVRLPTQTNRLQTTGRHRRSDWIDMSFGHRMLGPIIGVFGVLAIAAVIAKAIQYTSHRLHNHH</sequence>
<evidence type="ECO:0000313" key="2">
    <source>
        <dbReference type="EMBL" id="PPR00281.1"/>
    </source>
</evidence>
<dbReference type="Proteomes" id="UP000284706">
    <property type="component" value="Unassembled WGS sequence"/>
</dbReference>
<keyword evidence="3" id="KW-1185">Reference proteome</keyword>
<protein>
    <submittedName>
        <fullName evidence="2">Uncharacterized protein</fullName>
    </submittedName>
</protein>
<reference evidence="2 3" key="1">
    <citation type="journal article" date="2018" name="Evol. Lett.">
        <title>Horizontal gene cluster transfer increased hallucinogenic mushroom diversity.</title>
        <authorList>
            <person name="Reynolds H.T."/>
            <person name="Vijayakumar V."/>
            <person name="Gluck-Thaler E."/>
            <person name="Korotkin H.B."/>
            <person name="Matheny P.B."/>
            <person name="Slot J.C."/>
        </authorList>
    </citation>
    <scope>NUCLEOTIDE SEQUENCE [LARGE SCALE GENOMIC DNA]</scope>
    <source>
        <strain evidence="2 3">SRW20</strain>
    </source>
</reference>
<evidence type="ECO:0000313" key="3">
    <source>
        <dbReference type="Proteomes" id="UP000284706"/>
    </source>
</evidence>